<reference evidence="5" key="1">
    <citation type="submission" date="2016-06" db="UniProtKB">
        <authorList>
            <consortium name="WormBaseParasite"/>
        </authorList>
    </citation>
    <scope>IDENTIFICATION</scope>
</reference>
<feature type="coiled-coil region" evidence="1">
    <location>
        <begin position="120"/>
        <end position="153"/>
    </location>
</feature>
<keyword evidence="4" id="KW-1185">Reference proteome</keyword>
<dbReference type="SMART" id="SM00150">
    <property type="entry name" value="SPEC"/>
    <property type="match status" value="2"/>
</dbReference>
<evidence type="ECO:0000313" key="4">
    <source>
        <dbReference type="Proteomes" id="UP000272942"/>
    </source>
</evidence>
<feature type="coiled-coil region" evidence="1">
    <location>
        <begin position="526"/>
        <end position="553"/>
    </location>
</feature>
<protein>
    <submittedName>
        <fullName evidence="5">Dystrophin</fullName>
    </submittedName>
</protein>
<evidence type="ECO:0000256" key="2">
    <source>
        <dbReference type="SAM" id="MobiDB-lite"/>
    </source>
</evidence>
<dbReference type="InterPro" id="IPR018159">
    <property type="entry name" value="Spectrin/alpha-actinin"/>
</dbReference>
<dbReference type="Proteomes" id="UP000272942">
    <property type="component" value="Unassembled WGS sequence"/>
</dbReference>
<accession>A0A183AIC5</accession>
<evidence type="ECO:0000313" key="3">
    <source>
        <dbReference type="EMBL" id="VDP79123.1"/>
    </source>
</evidence>
<dbReference type="InterPro" id="IPR002017">
    <property type="entry name" value="Spectrin_repeat"/>
</dbReference>
<dbReference type="SUPFAM" id="SSF46966">
    <property type="entry name" value="Spectrin repeat"/>
    <property type="match status" value="2"/>
</dbReference>
<feature type="compositionally biased region" description="Polar residues" evidence="2">
    <location>
        <begin position="424"/>
        <end position="439"/>
    </location>
</feature>
<gene>
    <name evidence="3" type="ORF">ECPE_LOCUS6710</name>
</gene>
<sequence length="640" mass="72249">MACYRAEFESNAEELLNWLENSAEALELITMEKHRALEVTNQAKAAGRKVSASVDGRVESAVEVTDRVAKEAVEWRETMNRVLTMGKRYHDELQQGESVEELDQLFEEVEERWGYLDTLLEEAKRQVRVANRSAEFQQEAAKIQELLTKSQEKDSESSPKDLESESAIKVVPAATLAAPKKNYPEDTSELADLNRIMEQFNNQLVTIEDEISGPVAFSNPDDLDDQMTKITNIIRDVQDEENKFLAIVKRTTNLVRNPTYVSRIEKTQARLDTVRMRLKKRLRLLEDLNNQLEFFMTIALPVFLHFHLRTNSRLQNQFEGIEKWLSDMRDYLDSVSQAHLPSKTVIKAQLQESCEALKDMDKLEPALLKVDEVACHLAEYCTPEYKKVLTERLDGLRVNWSQVRELTKANRDQLEQWLAEKTAAQGSADSNVDGSQRGSSADIRTPQSTSLPDMPAAVSSSSNAAGRATAVNADGTPTGLMAAAKGHGKQGLRGSVGNEPPVLRVDLNQLESWMSEAKRKLGEFDVIATNADLKRLEQTIQDLSEEISQRRYILAALDTQVAVSLLDQPISETESLLTRAHFADLESAVAAEREHVRAARYHLEDFKTQVSHAQDLLRDDFVNEVQHRRAQIDPHRNIGS</sequence>
<dbReference type="Pfam" id="PF00435">
    <property type="entry name" value="Spectrin"/>
    <property type="match status" value="1"/>
</dbReference>
<reference evidence="3 4" key="2">
    <citation type="submission" date="2018-11" db="EMBL/GenBank/DDBJ databases">
        <authorList>
            <consortium name="Pathogen Informatics"/>
        </authorList>
    </citation>
    <scope>NUCLEOTIDE SEQUENCE [LARGE SCALE GENOMIC DNA]</scope>
    <source>
        <strain evidence="3 4">Egypt</strain>
    </source>
</reference>
<name>A0A183AIC5_9TREM</name>
<dbReference type="WBParaSite" id="ECPE_0000672301-mRNA-1">
    <property type="protein sequence ID" value="ECPE_0000672301-mRNA-1"/>
    <property type="gene ID" value="ECPE_0000672301"/>
</dbReference>
<dbReference type="OrthoDB" id="6286310at2759"/>
<feature type="region of interest" description="Disordered" evidence="2">
    <location>
        <begin position="422"/>
        <end position="471"/>
    </location>
</feature>
<proteinExistence type="predicted"/>
<dbReference type="EMBL" id="UZAN01043734">
    <property type="protein sequence ID" value="VDP79123.1"/>
    <property type="molecule type" value="Genomic_DNA"/>
</dbReference>
<dbReference type="Gene3D" id="1.20.58.60">
    <property type="match status" value="1"/>
</dbReference>
<evidence type="ECO:0000256" key="1">
    <source>
        <dbReference type="SAM" id="Coils"/>
    </source>
</evidence>
<evidence type="ECO:0000313" key="5">
    <source>
        <dbReference type="WBParaSite" id="ECPE_0000672301-mRNA-1"/>
    </source>
</evidence>
<organism evidence="5">
    <name type="scientific">Echinostoma caproni</name>
    <dbReference type="NCBI Taxonomy" id="27848"/>
    <lineage>
        <taxon>Eukaryota</taxon>
        <taxon>Metazoa</taxon>
        <taxon>Spiralia</taxon>
        <taxon>Lophotrochozoa</taxon>
        <taxon>Platyhelminthes</taxon>
        <taxon>Trematoda</taxon>
        <taxon>Digenea</taxon>
        <taxon>Plagiorchiida</taxon>
        <taxon>Echinostomata</taxon>
        <taxon>Echinostomatoidea</taxon>
        <taxon>Echinostomatidae</taxon>
        <taxon>Echinostoma</taxon>
    </lineage>
</organism>
<keyword evidence="1" id="KW-0175">Coiled coil</keyword>
<dbReference type="AlphaFoldDB" id="A0A183AIC5"/>